<dbReference type="GO" id="GO:0003676">
    <property type="term" value="F:nucleic acid binding"/>
    <property type="evidence" value="ECO:0007669"/>
    <property type="project" value="InterPro"/>
</dbReference>
<sequence>MLTGTVKWFNNPKGYGFIQAQEGTENQDVLIHYSVIEMDGFKTLKAGQTVSFDVGQGPKGLIATKVLPDNGQGAKVDNTEVLEKDSSLA</sequence>
<dbReference type="SMART" id="SM00357">
    <property type="entry name" value="CSP"/>
    <property type="match status" value="1"/>
</dbReference>
<accession>A0AA90SWZ7</accession>
<dbReference type="Pfam" id="PF00313">
    <property type="entry name" value="CSD"/>
    <property type="match status" value="1"/>
</dbReference>
<dbReference type="InterPro" id="IPR012340">
    <property type="entry name" value="NA-bd_OB-fold"/>
</dbReference>
<keyword evidence="2" id="KW-0963">Cytoplasm</keyword>
<evidence type="ECO:0000256" key="2">
    <source>
        <dbReference type="ARBA" id="ARBA00022490"/>
    </source>
</evidence>
<dbReference type="InterPro" id="IPR002059">
    <property type="entry name" value="CSP_DNA-bd"/>
</dbReference>
<evidence type="ECO:0000256" key="1">
    <source>
        <dbReference type="ARBA" id="ARBA00004496"/>
    </source>
</evidence>
<gene>
    <name evidence="5" type="ORF">QS748_02640</name>
</gene>
<dbReference type="InterPro" id="IPR050181">
    <property type="entry name" value="Cold_shock_domain"/>
</dbReference>
<dbReference type="AlphaFoldDB" id="A0AA90SWZ7"/>
<comment type="subcellular location">
    <subcellularLocation>
        <location evidence="1">Cytoplasm</location>
    </subcellularLocation>
</comment>
<dbReference type="GO" id="GO:0005829">
    <property type="term" value="C:cytosol"/>
    <property type="evidence" value="ECO:0007669"/>
    <property type="project" value="UniProtKB-ARBA"/>
</dbReference>
<evidence type="ECO:0000313" key="6">
    <source>
        <dbReference type="Proteomes" id="UP001178148"/>
    </source>
</evidence>
<dbReference type="PROSITE" id="PS51857">
    <property type="entry name" value="CSD_2"/>
    <property type="match status" value="1"/>
</dbReference>
<dbReference type="Gene3D" id="2.40.50.140">
    <property type="entry name" value="Nucleic acid-binding proteins"/>
    <property type="match status" value="1"/>
</dbReference>
<protein>
    <submittedName>
        <fullName evidence="5">Cold shock domain-containing protein</fullName>
    </submittedName>
</protein>
<reference evidence="5 6" key="1">
    <citation type="journal article" date="2023" name="bioRxiv">
        <title>An intranuclear bacterial parasite of deep-sea mussels expresses apoptosis inhibitors acquired from its host.</title>
        <authorList>
            <person name="Gonzalez Porras M.A."/>
            <person name="Assie A."/>
            <person name="Tietjen M."/>
            <person name="Violette M."/>
            <person name="Kleiner M."/>
            <person name="Gruber-Vodicka H."/>
            <person name="Dubilier N."/>
            <person name="Leisch N."/>
        </authorList>
    </citation>
    <scope>NUCLEOTIDE SEQUENCE [LARGE SCALE GENOMIC DNA]</scope>
    <source>
        <strain evidence="5">IAP13</strain>
    </source>
</reference>
<evidence type="ECO:0000313" key="5">
    <source>
        <dbReference type="EMBL" id="MDP0588148.1"/>
    </source>
</evidence>
<organism evidence="5 6">
    <name type="scientific">Candidatus Endonucleibacter bathymodioli</name>
    <dbReference type="NCBI Taxonomy" id="539814"/>
    <lineage>
        <taxon>Bacteria</taxon>
        <taxon>Pseudomonadati</taxon>
        <taxon>Pseudomonadota</taxon>
        <taxon>Gammaproteobacteria</taxon>
        <taxon>Oceanospirillales</taxon>
        <taxon>Endozoicomonadaceae</taxon>
        <taxon>Candidatus Endonucleibacter</taxon>
    </lineage>
</organism>
<keyword evidence="6" id="KW-1185">Reference proteome</keyword>
<proteinExistence type="predicted"/>
<dbReference type="InterPro" id="IPR011129">
    <property type="entry name" value="CSD"/>
</dbReference>
<evidence type="ECO:0000259" key="4">
    <source>
        <dbReference type="PROSITE" id="PS51857"/>
    </source>
</evidence>
<dbReference type="PANTHER" id="PTHR11544">
    <property type="entry name" value="COLD SHOCK DOMAIN CONTAINING PROTEINS"/>
    <property type="match status" value="1"/>
</dbReference>
<dbReference type="SUPFAM" id="SSF50249">
    <property type="entry name" value="Nucleic acid-binding proteins"/>
    <property type="match status" value="1"/>
</dbReference>
<dbReference type="FunFam" id="2.40.50.140:FF:000006">
    <property type="entry name" value="Cold shock protein CspC"/>
    <property type="match status" value="1"/>
</dbReference>
<feature type="domain" description="CSD" evidence="4">
    <location>
        <begin position="1"/>
        <end position="68"/>
    </location>
</feature>
<feature type="compositionally biased region" description="Basic and acidic residues" evidence="3">
    <location>
        <begin position="77"/>
        <end position="89"/>
    </location>
</feature>
<feature type="region of interest" description="Disordered" evidence="3">
    <location>
        <begin position="70"/>
        <end position="89"/>
    </location>
</feature>
<comment type="caution">
    <text evidence="5">The sequence shown here is derived from an EMBL/GenBank/DDBJ whole genome shotgun (WGS) entry which is preliminary data.</text>
</comment>
<evidence type="ECO:0000256" key="3">
    <source>
        <dbReference type="SAM" id="MobiDB-lite"/>
    </source>
</evidence>
<dbReference type="Proteomes" id="UP001178148">
    <property type="component" value="Unassembled WGS sequence"/>
</dbReference>
<name>A0AA90SWZ7_9GAMM</name>
<dbReference type="CDD" id="cd04458">
    <property type="entry name" value="CSP_CDS"/>
    <property type="match status" value="1"/>
</dbReference>
<dbReference type="PRINTS" id="PR00050">
    <property type="entry name" value="COLDSHOCK"/>
</dbReference>
<dbReference type="EMBL" id="JASXSV010000003">
    <property type="protein sequence ID" value="MDP0588148.1"/>
    <property type="molecule type" value="Genomic_DNA"/>
</dbReference>